<proteinExistence type="predicted"/>
<sequence length="402" mass="44669">MVTAISADDNNETIQSFNNNDIIQTLHKQCQEMSDYLYERIWHDSGDSGDTHYQGYDSSSSAPQHKTIDEEAQIAAFISCNEQIQAAFKRYEELKDHLHAKQMQEEEIARSQGYNITHPFETSTLDDVDDHAGGGSASAAVAQVFGTRRHYEEEEEDDSIDFVNGMSIAGHDARQIHLRKSEQPLVWRLDPRDDFKANKNKNKKWIDRAEKDRQERERMLERSPRNGIHGLAPEPEPLEIAPEEEEVVAVADEAQTITAAATVADVAVTVVAEGSQTVRGTEAVAVLAATDAEDNEEEDHGIEKIQNRIVVVEEEESEDEEEEEAENVSLDEEDDEGVLSDDSWEEIPDQGVVNLAIRDDQDVEASSSSSSSPFLLTPANGGSSPSSSSPSVPIPRSFMREI</sequence>
<reference evidence="2" key="1">
    <citation type="journal article" date="2020" name="Fungal Divers.">
        <title>Resolving the Mortierellaceae phylogeny through synthesis of multi-gene phylogenetics and phylogenomics.</title>
        <authorList>
            <person name="Vandepol N."/>
            <person name="Liber J."/>
            <person name="Desiro A."/>
            <person name="Na H."/>
            <person name="Kennedy M."/>
            <person name="Barry K."/>
            <person name="Grigoriev I.V."/>
            <person name="Miller A.N."/>
            <person name="O'Donnell K."/>
            <person name="Stajich J.E."/>
            <person name="Bonito G."/>
        </authorList>
    </citation>
    <scope>NUCLEOTIDE SEQUENCE</scope>
    <source>
        <strain evidence="2">NRRL 28262</strain>
    </source>
</reference>
<evidence type="ECO:0000313" key="3">
    <source>
        <dbReference type="Proteomes" id="UP001194580"/>
    </source>
</evidence>
<feature type="compositionally biased region" description="Acidic residues" evidence="1">
    <location>
        <begin position="312"/>
        <end position="348"/>
    </location>
</feature>
<comment type="caution">
    <text evidence="2">The sequence shown here is derived from an EMBL/GenBank/DDBJ whole genome shotgun (WGS) entry which is preliminary data.</text>
</comment>
<dbReference type="AlphaFoldDB" id="A0AAD4D161"/>
<accession>A0AAD4D161</accession>
<feature type="region of interest" description="Disordered" evidence="1">
    <location>
        <begin position="290"/>
        <end position="402"/>
    </location>
</feature>
<feature type="compositionally biased region" description="Low complexity" evidence="1">
    <location>
        <begin position="383"/>
        <end position="402"/>
    </location>
</feature>
<organism evidence="2 3">
    <name type="scientific">Linnemannia exigua</name>
    <dbReference type="NCBI Taxonomy" id="604196"/>
    <lineage>
        <taxon>Eukaryota</taxon>
        <taxon>Fungi</taxon>
        <taxon>Fungi incertae sedis</taxon>
        <taxon>Mucoromycota</taxon>
        <taxon>Mortierellomycotina</taxon>
        <taxon>Mortierellomycetes</taxon>
        <taxon>Mortierellales</taxon>
        <taxon>Mortierellaceae</taxon>
        <taxon>Linnemannia</taxon>
    </lineage>
</organism>
<dbReference type="EMBL" id="JAAAIL010003199">
    <property type="protein sequence ID" value="KAG0251870.1"/>
    <property type="molecule type" value="Genomic_DNA"/>
</dbReference>
<evidence type="ECO:0000313" key="2">
    <source>
        <dbReference type="EMBL" id="KAG0251870.1"/>
    </source>
</evidence>
<name>A0AAD4D161_9FUNG</name>
<feature type="compositionally biased region" description="Acidic residues" evidence="1">
    <location>
        <begin position="291"/>
        <end position="300"/>
    </location>
</feature>
<dbReference type="Proteomes" id="UP001194580">
    <property type="component" value="Unassembled WGS sequence"/>
</dbReference>
<protein>
    <submittedName>
        <fullName evidence="2">Uncharacterized protein</fullName>
    </submittedName>
</protein>
<keyword evidence="3" id="KW-1185">Reference proteome</keyword>
<evidence type="ECO:0000256" key="1">
    <source>
        <dbReference type="SAM" id="MobiDB-lite"/>
    </source>
</evidence>
<gene>
    <name evidence="2" type="ORF">BGZ95_006774</name>
</gene>